<gene>
    <name evidence="1" type="ORF">MRATA1EN1_LOCUS9044</name>
</gene>
<protein>
    <submittedName>
        <fullName evidence="1">Uncharacterized protein</fullName>
    </submittedName>
</protein>
<proteinExistence type="predicted"/>
<sequence>MISLCHVRIQKKAAICNPGRGVSPDTLILDLPVSRSVISGKVEPMVPVPVSPWSDGEADKRTAAPRVGYALEQREKHGRSERTARACVPEKLMLELPKGTRSYPESALKRTACHCLFELPSSF</sequence>
<dbReference type="EMBL" id="OX459938">
    <property type="protein sequence ID" value="CAI9160082.1"/>
    <property type="molecule type" value="Genomic_DNA"/>
</dbReference>
<organism evidence="1 2">
    <name type="scientific">Rangifer tarandus platyrhynchus</name>
    <name type="common">Svalbard reindeer</name>
    <dbReference type="NCBI Taxonomy" id="3082113"/>
    <lineage>
        <taxon>Eukaryota</taxon>
        <taxon>Metazoa</taxon>
        <taxon>Chordata</taxon>
        <taxon>Craniata</taxon>
        <taxon>Vertebrata</taxon>
        <taxon>Euteleostomi</taxon>
        <taxon>Mammalia</taxon>
        <taxon>Eutheria</taxon>
        <taxon>Laurasiatheria</taxon>
        <taxon>Artiodactyla</taxon>
        <taxon>Ruminantia</taxon>
        <taxon>Pecora</taxon>
        <taxon>Cervidae</taxon>
        <taxon>Odocoileinae</taxon>
        <taxon>Rangifer</taxon>
    </lineage>
</organism>
<evidence type="ECO:0000313" key="1">
    <source>
        <dbReference type="EMBL" id="CAI9160082.1"/>
    </source>
</evidence>
<dbReference type="Proteomes" id="UP001176941">
    <property type="component" value="Chromosome 2"/>
</dbReference>
<accession>A0ABN8YET8</accession>
<name>A0ABN8YET8_RANTA</name>
<keyword evidence="2" id="KW-1185">Reference proteome</keyword>
<reference evidence="1" key="1">
    <citation type="submission" date="2023-04" db="EMBL/GenBank/DDBJ databases">
        <authorList>
            <consortium name="ELIXIR-Norway"/>
        </authorList>
    </citation>
    <scope>NUCLEOTIDE SEQUENCE [LARGE SCALE GENOMIC DNA]</scope>
</reference>
<evidence type="ECO:0000313" key="2">
    <source>
        <dbReference type="Proteomes" id="UP001176941"/>
    </source>
</evidence>